<dbReference type="EMBL" id="SNXZ01000002">
    <property type="protein sequence ID" value="TDQ00720.1"/>
    <property type="molecule type" value="Genomic_DNA"/>
</dbReference>
<sequence length="281" mass="29593">MTKAQQITDVLTHHGEGCGWHPGEQAVKFVDMLAGDVLTLRPDGGADRLHVGAVAAAWRARVSGGMVVATERGFALVDTNGAVEWSTQAWTDTSVRMNEGACDPLGRFYCGSMAYDARPGAGTLWRLDADRSVQAVADGFTTPNGMVWSLGGTLAYHIDTPTGRIDCYDFDPELGLVDRRPVVEVTGGDPDGMTIDADGNLWVALWGGGAVHCYAPGGELLHVVEVDARQVSSCAFGGPDLDRLHITTSREGLGEGDDPKAGALFAAEVGVRGVPLRPFGG</sequence>
<proteinExistence type="inferred from homology"/>
<feature type="binding site" evidence="3">
    <location>
        <position position="16"/>
    </location>
    <ligand>
        <name>a divalent metal cation</name>
        <dbReference type="ChEBI" id="CHEBI:60240"/>
    </ligand>
</feature>
<feature type="active site" description="Proton donor/acceptor" evidence="2">
    <location>
        <position position="191"/>
    </location>
</feature>
<dbReference type="SUPFAM" id="SSF63829">
    <property type="entry name" value="Calcium-dependent phosphotriesterase"/>
    <property type="match status" value="1"/>
</dbReference>
<protein>
    <submittedName>
        <fullName evidence="5">Sugar lactone lactonase YvrE</fullName>
    </submittedName>
</protein>
<dbReference type="Pfam" id="PF08450">
    <property type="entry name" value="SGL"/>
    <property type="match status" value="1"/>
</dbReference>
<dbReference type="PANTHER" id="PTHR10907:SF47">
    <property type="entry name" value="REGUCALCIN"/>
    <property type="match status" value="1"/>
</dbReference>
<dbReference type="Gene3D" id="2.120.10.30">
    <property type="entry name" value="TolB, C-terminal domain"/>
    <property type="match status" value="1"/>
</dbReference>
<dbReference type="GO" id="GO:0004341">
    <property type="term" value="F:gluconolactonase activity"/>
    <property type="evidence" value="ECO:0007669"/>
    <property type="project" value="TreeGrafter"/>
</dbReference>
<evidence type="ECO:0000256" key="1">
    <source>
        <dbReference type="ARBA" id="ARBA00008853"/>
    </source>
</evidence>
<feature type="domain" description="SMP-30/Gluconolactonase/LRE-like region" evidence="4">
    <location>
        <begin position="15"/>
        <end position="249"/>
    </location>
</feature>
<dbReference type="InterPro" id="IPR013658">
    <property type="entry name" value="SGL"/>
</dbReference>
<dbReference type="GO" id="GO:0019853">
    <property type="term" value="P:L-ascorbic acid biosynthetic process"/>
    <property type="evidence" value="ECO:0007669"/>
    <property type="project" value="TreeGrafter"/>
</dbReference>
<keyword evidence="3" id="KW-0862">Zinc</keyword>
<comment type="similarity">
    <text evidence="1">Belongs to the SMP-30/CGR1 family.</text>
</comment>
<dbReference type="PANTHER" id="PTHR10907">
    <property type="entry name" value="REGUCALCIN"/>
    <property type="match status" value="1"/>
</dbReference>
<dbReference type="InterPro" id="IPR005511">
    <property type="entry name" value="SMP-30"/>
</dbReference>
<keyword evidence="3" id="KW-0479">Metal-binding</keyword>
<name>A0A4R6SGS8_LABRH</name>
<evidence type="ECO:0000313" key="5">
    <source>
        <dbReference type="EMBL" id="TDQ00720.1"/>
    </source>
</evidence>
<gene>
    <name evidence="5" type="ORF">EV186_102586</name>
</gene>
<evidence type="ECO:0000259" key="4">
    <source>
        <dbReference type="Pfam" id="PF08450"/>
    </source>
</evidence>
<feature type="binding site" evidence="3">
    <location>
        <position position="96"/>
    </location>
    <ligand>
        <name>substrate</name>
    </ligand>
</feature>
<dbReference type="AlphaFoldDB" id="A0A4R6SGS8"/>
<keyword evidence="6" id="KW-1185">Reference proteome</keyword>
<evidence type="ECO:0000313" key="6">
    <source>
        <dbReference type="Proteomes" id="UP000295444"/>
    </source>
</evidence>
<feature type="binding site" evidence="3">
    <location>
        <position position="191"/>
    </location>
    <ligand>
        <name>a divalent metal cation</name>
        <dbReference type="ChEBI" id="CHEBI:60240"/>
    </ligand>
</feature>
<comment type="cofactor">
    <cofactor evidence="3">
        <name>Zn(2+)</name>
        <dbReference type="ChEBI" id="CHEBI:29105"/>
    </cofactor>
    <text evidence="3">Binds 1 divalent metal cation per subunit.</text>
</comment>
<evidence type="ECO:0000256" key="2">
    <source>
        <dbReference type="PIRSR" id="PIRSR605511-1"/>
    </source>
</evidence>
<dbReference type="GO" id="GO:0005509">
    <property type="term" value="F:calcium ion binding"/>
    <property type="evidence" value="ECO:0007669"/>
    <property type="project" value="TreeGrafter"/>
</dbReference>
<dbReference type="PRINTS" id="PR01790">
    <property type="entry name" value="SMP30FAMILY"/>
</dbReference>
<comment type="caution">
    <text evidence="5">The sequence shown here is derived from an EMBL/GenBank/DDBJ whole genome shotgun (WGS) entry which is preliminary data.</text>
</comment>
<feature type="binding site" evidence="3">
    <location>
        <position position="144"/>
    </location>
    <ligand>
        <name>a divalent metal cation</name>
        <dbReference type="ChEBI" id="CHEBI:60240"/>
    </ligand>
</feature>
<accession>A0A4R6SGS8</accession>
<evidence type="ECO:0000256" key="3">
    <source>
        <dbReference type="PIRSR" id="PIRSR605511-2"/>
    </source>
</evidence>
<dbReference type="OrthoDB" id="2633250at2"/>
<organism evidence="5 6">
    <name type="scientific">Labedaea rhizosphaerae</name>
    <dbReference type="NCBI Taxonomy" id="598644"/>
    <lineage>
        <taxon>Bacteria</taxon>
        <taxon>Bacillati</taxon>
        <taxon>Actinomycetota</taxon>
        <taxon>Actinomycetes</taxon>
        <taxon>Pseudonocardiales</taxon>
        <taxon>Pseudonocardiaceae</taxon>
        <taxon>Labedaea</taxon>
    </lineage>
</organism>
<dbReference type="RefSeq" id="WP_133849393.1">
    <property type="nucleotide sequence ID" value="NZ_SNXZ01000002.1"/>
</dbReference>
<reference evidence="5 6" key="1">
    <citation type="submission" date="2019-03" db="EMBL/GenBank/DDBJ databases">
        <title>Genomic Encyclopedia of Type Strains, Phase IV (KMG-IV): sequencing the most valuable type-strain genomes for metagenomic binning, comparative biology and taxonomic classification.</title>
        <authorList>
            <person name="Goeker M."/>
        </authorList>
    </citation>
    <scope>NUCLEOTIDE SEQUENCE [LARGE SCALE GENOMIC DNA]</scope>
    <source>
        <strain evidence="5 6">DSM 45361</strain>
    </source>
</reference>
<dbReference type="Proteomes" id="UP000295444">
    <property type="component" value="Unassembled WGS sequence"/>
</dbReference>
<dbReference type="InterPro" id="IPR011042">
    <property type="entry name" value="6-blade_b-propeller_TolB-like"/>
</dbReference>
<feature type="binding site" evidence="3">
    <location>
        <position position="98"/>
    </location>
    <ligand>
        <name>substrate</name>
    </ligand>
</feature>
<feature type="binding site" evidence="3">
    <location>
        <position position="116"/>
    </location>
    <ligand>
        <name>substrate</name>
    </ligand>
</feature>